<dbReference type="OrthoDB" id="6329479at2759"/>
<dbReference type="KEGG" id="dpx:DAPPUDRAFT_327495"/>
<evidence type="ECO:0000313" key="1">
    <source>
        <dbReference type="EMBL" id="EFX71147.1"/>
    </source>
</evidence>
<reference evidence="1 2" key="1">
    <citation type="journal article" date="2011" name="Science">
        <title>The ecoresponsive genome of Daphnia pulex.</title>
        <authorList>
            <person name="Colbourne J.K."/>
            <person name="Pfrender M.E."/>
            <person name="Gilbert D."/>
            <person name="Thomas W.K."/>
            <person name="Tucker A."/>
            <person name="Oakley T.H."/>
            <person name="Tokishita S."/>
            <person name="Aerts A."/>
            <person name="Arnold G.J."/>
            <person name="Basu M.K."/>
            <person name="Bauer D.J."/>
            <person name="Caceres C.E."/>
            <person name="Carmel L."/>
            <person name="Casola C."/>
            <person name="Choi J.H."/>
            <person name="Detter J.C."/>
            <person name="Dong Q."/>
            <person name="Dusheyko S."/>
            <person name="Eads B.D."/>
            <person name="Frohlich T."/>
            <person name="Geiler-Samerotte K.A."/>
            <person name="Gerlach D."/>
            <person name="Hatcher P."/>
            <person name="Jogdeo S."/>
            <person name="Krijgsveld J."/>
            <person name="Kriventseva E.V."/>
            <person name="Kultz D."/>
            <person name="Laforsch C."/>
            <person name="Lindquist E."/>
            <person name="Lopez J."/>
            <person name="Manak J.R."/>
            <person name="Muller J."/>
            <person name="Pangilinan J."/>
            <person name="Patwardhan R.P."/>
            <person name="Pitluck S."/>
            <person name="Pritham E.J."/>
            <person name="Rechtsteiner A."/>
            <person name="Rho M."/>
            <person name="Rogozin I.B."/>
            <person name="Sakarya O."/>
            <person name="Salamov A."/>
            <person name="Schaack S."/>
            <person name="Shapiro H."/>
            <person name="Shiga Y."/>
            <person name="Skalitzky C."/>
            <person name="Smith Z."/>
            <person name="Souvorov A."/>
            <person name="Sung W."/>
            <person name="Tang Z."/>
            <person name="Tsuchiya D."/>
            <person name="Tu H."/>
            <person name="Vos H."/>
            <person name="Wang M."/>
            <person name="Wolf Y.I."/>
            <person name="Yamagata H."/>
            <person name="Yamada T."/>
            <person name="Ye Y."/>
            <person name="Shaw J.R."/>
            <person name="Andrews J."/>
            <person name="Crease T.J."/>
            <person name="Tang H."/>
            <person name="Lucas S.M."/>
            <person name="Robertson H.M."/>
            <person name="Bork P."/>
            <person name="Koonin E.V."/>
            <person name="Zdobnov E.M."/>
            <person name="Grigoriev I.V."/>
            <person name="Lynch M."/>
            <person name="Boore J.L."/>
        </authorList>
    </citation>
    <scope>NUCLEOTIDE SEQUENCE [LARGE SCALE GENOMIC DNA]</scope>
</reference>
<dbReference type="Proteomes" id="UP000000305">
    <property type="component" value="Unassembled WGS sequence"/>
</dbReference>
<accession>E9HAW9</accession>
<keyword evidence="2" id="KW-1185">Reference proteome</keyword>
<name>E9HAW9_DAPPU</name>
<proteinExistence type="predicted"/>
<dbReference type="AlphaFoldDB" id="E9HAW9"/>
<sequence length="137" mass="15312">MGQICGAQSSSPDYSITNVANGYHKTIWVKVVAERKYVTLRDSSIENTAGLGFTPIFPGDFDTFRLPANQDPDDPVYITILTSDNAILYNSVPQNENQSLIVDKNGWLKYALSGFIWRDTNDQDHDINSTYSTCPIQ</sequence>
<protein>
    <submittedName>
        <fullName evidence="1">Uncharacterized protein</fullName>
    </submittedName>
</protein>
<evidence type="ECO:0000313" key="2">
    <source>
        <dbReference type="Proteomes" id="UP000000305"/>
    </source>
</evidence>
<gene>
    <name evidence="1" type="ORF">DAPPUDRAFT_327495</name>
</gene>
<dbReference type="InParanoid" id="E9HAW9"/>
<organism evidence="1 2">
    <name type="scientific">Daphnia pulex</name>
    <name type="common">Water flea</name>
    <dbReference type="NCBI Taxonomy" id="6669"/>
    <lineage>
        <taxon>Eukaryota</taxon>
        <taxon>Metazoa</taxon>
        <taxon>Ecdysozoa</taxon>
        <taxon>Arthropoda</taxon>
        <taxon>Crustacea</taxon>
        <taxon>Branchiopoda</taxon>
        <taxon>Diplostraca</taxon>
        <taxon>Cladocera</taxon>
        <taxon>Anomopoda</taxon>
        <taxon>Daphniidae</taxon>
        <taxon>Daphnia</taxon>
    </lineage>
</organism>
<dbReference type="HOGENOM" id="CLU_1867177_0_0_1"/>
<dbReference type="EMBL" id="GL732613">
    <property type="protein sequence ID" value="EFX71147.1"/>
    <property type="molecule type" value="Genomic_DNA"/>
</dbReference>